<evidence type="ECO:0000313" key="3">
    <source>
        <dbReference type="MGI" id="MGI:3045255"/>
    </source>
</evidence>
<name>A0A1Y7VMN7_MOUSE</name>
<accession>A0A1Y7VMN7</accession>
<keyword evidence="4" id="KW-1185">Reference proteome</keyword>
<gene>
    <name evidence="2 3" type="primary">Wdr25</name>
</gene>
<dbReference type="Bgee" id="ENSMUSG00000040877">
    <property type="expression patterns" value="Expressed in animal zygote and 140 other cell types or tissues"/>
</dbReference>
<dbReference type="MGI" id="MGI:3045255">
    <property type="gene designation" value="Wdr25"/>
</dbReference>
<protein>
    <submittedName>
        <fullName evidence="2">WD repeat domain 25</fullName>
    </submittedName>
</protein>
<dbReference type="Proteomes" id="UP000000589">
    <property type="component" value="Chromosome 12"/>
</dbReference>
<dbReference type="AlphaFoldDB" id="A0A1Y7VMN7"/>
<dbReference type="VEuPathDB" id="HostDB:ENSMUSG00000040877"/>
<reference evidence="2" key="3">
    <citation type="submission" date="2025-08" db="UniProtKB">
        <authorList>
            <consortium name="Ensembl"/>
        </authorList>
    </citation>
    <scope>IDENTIFICATION</scope>
    <source>
        <strain evidence="2">C57BL/6J</strain>
    </source>
</reference>
<reference evidence="2 4" key="2">
    <citation type="journal article" date="2011" name="PLoS Biol.">
        <title>Modernizing reference genome assemblies.</title>
        <authorList>
            <person name="Church D.M."/>
            <person name="Schneider V.A."/>
            <person name="Graves T."/>
            <person name="Auger K."/>
            <person name="Cunningham F."/>
            <person name="Bouk N."/>
            <person name="Chen H.C."/>
            <person name="Agarwala R."/>
            <person name="McLaren W.M."/>
            <person name="Ritchie G.R."/>
            <person name="Albracht D."/>
            <person name="Kremitzki M."/>
            <person name="Rock S."/>
            <person name="Kotkiewicz H."/>
            <person name="Kremitzki C."/>
            <person name="Wollam A."/>
            <person name="Trani L."/>
            <person name="Fulton L."/>
            <person name="Fulton R."/>
            <person name="Matthews L."/>
            <person name="Whitehead S."/>
            <person name="Chow W."/>
            <person name="Torrance J."/>
            <person name="Dunn M."/>
            <person name="Harden G."/>
            <person name="Threadgold G."/>
            <person name="Wood J."/>
            <person name="Collins J."/>
            <person name="Heath P."/>
            <person name="Griffiths G."/>
            <person name="Pelan S."/>
            <person name="Grafham D."/>
            <person name="Eichler E.E."/>
            <person name="Weinstock G."/>
            <person name="Mardis E.R."/>
            <person name="Wilson R.K."/>
            <person name="Howe K."/>
            <person name="Flicek P."/>
            <person name="Hubbard T."/>
        </authorList>
    </citation>
    <scope>NUCLEOTIDE SEQUENCE [LARGE SCALE GENOMIC DNA]</scope>
    <source>
        <strain evidence="2 4">C57BL/6J</strain>
    </source>
</reference>
<dbReference type="Antibodypedia" id="174">
    <property type="antibodies" value="63 antibodies from 15 providers"/>
</dbReference>
<proteinExistence type="predicted"/>
<evidence type="ECO:0000313" key="4">
    <source>
        <dbReference type="Proteomes" id="UP000000589"/>
    </source>
</evidence>
<dbReference type="GeneTree" id="ENSGT00530000063583"/>
<dbReference type="ExpressionAtlas" id="A0A1Y7VMN7">
    <property type="expression patterns" value="baseline and differential"/>
</dbReference>
<feature type="region of interest" description="Disordered" evidence="1">
    <location>
        <begin position="1"/>
        <end position="24"/>
    </location>
</feature>
<dbReference type="AGR" id="MGI:3045255"/>
<sequence>MASLVAYDDSDSETEADPARSGDAAGVECCGLGTLPADLLCAQ</sequence>
<organism evidence="2 4">
    <name type="scientific">Mus musculus</name>
    <name type="common">Mouse</name>
    <dbReference type="NCBI Taxonomy" id="10090"/>
    <lineage>
        <taxon>Eukaryota</taxon>
        <taxon>Metazoa</taxon>
        <taxon>Chordata</taxon>
        <taxon>Craniata</taxon>
        <taxon>Vertebrata</taxon>
        <taxon>Euteleostomi</taxon>
        <taxon>Mammalia</taxon>
        <taxon>Eutheria</taxon>
        <taxon>Euarchontoglires</taxon>
        <taxon>Glires</taxon>
        <taxon>Rodentia</taxon>
        <taxon>Myomorpha</taxon>
        <taxon>Muroidea</taxon>
        <taxon>Muridae</taxon>
        <taxon>Murinae</taxon>
        <taxon>Mus</taxon>
        <taxon>Mus</taxon>
    </lineage>
</organism>
<reference evidence="2" key="4">
    <citation type="submission" date="2025-09" db="UniProtKB">
        <authorList>
            <consortium name="Ensembl"/>
        </authorList>
    </citation>
    <scope>IDENTIFICATION</scope>
    <source>
        <strain evidence="2">C57BL/6J</strain>
    </source>
</reference>
<dbReference type="Ensembl" id="ENSMUST00000220495.2">
    <property type="protein sequence ID" value="ENSMUSP00000152825.2"/>
    <property type="gene ID" value="ENSMUSG00000040877.17"/>
</dbReference>
<reference evidence="2 4" key="1">
    <citation type="journal article" date="2009" name="PLoS Biol.">
        <title>Lineage-specific biology revealed by a finished genome assembly of the mouse.</title>
        <authorList>
            <consortium name="Mouse Genome Sequencing Consortium"/>
            <person name="Church D.M."/>
            <person name="Goodstadt L."/>
            <person name="Hillier L.W."/>
            <person name="Zody M.C."/>
            <person name="Goldstein S."/>
            <person name="She X."/>
            <person name="Bult C.J."/>
            <person name="Agarwala R."/>
            <person name="Cherry J.L."/>
            <person name="DiCuccio M."/>
            <person name="Hlavina W."/>
            <person name="Kapustin Y."/>
            <person name="Meric P."/>
            <person name="Maglott D."/>
            <person name="Birtle Z."/>
            <person name="Marques A.C."/>
            <person name="Graves T."/>
            <person name="Zhou S."/>
            <person name="Teague B."/>
            <person name="Potamousis K."/>
            <person name="Churas C."/>
            <person name="Place M."/>
            <person name="Herschleb J."/>
            <person name="Runnheim R."/>
            <person name="Forrest D."/>
            <person name="Amos-Landgraf J."/>
            <person name="Schwartz D.C."/>
            <person name="Cheng Z."/>
            <person name="Lindblad-Toh K."/>
            <person name="Eichler E.E."/>
            <person name="Ponting C.P."/>
        </authorList>
    </citation>
    <scope>NUCLEOTIDE SEQUENCE [LARGE SCALE GENOMIC DNA]</scope>
    <source>
        <strain evidence="2 4">C57BL/6J</strain>
    </source>
</reference>
<evidence type="ECO:0000313" key="2">
    <source>
        <dbReference type="Ensembl" id="ENSMUSP00000152825.2"/>
    </source>
</evidence>
<evidence type="ECO:0000256" key="1">
    <source>
        <dbReference type="SAM" id="MobiDB-lite"/>
    </source>
</evidence>